<sequence length="114" mass="13279">MTKKLQGNGLFESSRMMLPEHREAYLQHQQRIERRIRPELDSQVIEHIERILSQSLDGGARITLTLWNESEDKKLSGKVIQFDSIRGRIRFESVISRTWIPFNQIIGASAEDES</sequence>
<name>A0ABS4GZY2_9BACL</name>
<evidence type="ECO:0000313" key="2">
    <source>
        <dbReference type="Proteomes" id="UP001519273"/>
    </source>
</evidence>
<dbReference type="RefSeq" id="WP_209844964.1">
    <property type="nucleotide sequence ID" value="NZ_CBCRVE010000001.1"/>
</dbReference>
<protein>
    <recommendedName>
        <fullName evidence="3">YolD-like family protein</fullName>
    </recommendedName>
</protein>
<evidence type="ECO:0000313" key="1">
    <source>
        <dbReference type="EMBL" id="MBP1935587.1"/>
    </source>
</evidence>
<organism evidence="1 2">
    <name type="scientific">Paenibacillus sediminis</name>
    <dbReference type="NCBI Taxonomy" id="664909"/>
    <lineage>
        <taxon>Bacteria</taxon>
        <taxon>Bacillati</taxon>
        <taxon>Bacillota</taxon>
        <taxon>Bacilli</taxon>
        <taxon>Bacillales</taxon>
        <taxon>Paenibacillaceae</taxon>
        <taxon>Paenibacillus</taxon>
    </lineage>
</organism>
<dbReference type="InterPro" id="IPR014962">
    <property type="entry name" value="YolD"/>
</dbReference>
<comment type="caution">
    <text evidence="1">The sequence shown here is derived from an EMBL/GenBank/DDBJ whole genome shotgun (WGS) entry which is preliminary data.</text>
</comment>
<dbReference type="Pfam" id="PF08863">
    <property type="entry name" value="YolD"/>
    <property type="match status" value="1"/>
</dbReference>
<proteinExistence type="predicted"/>
<dbReference type="EMBL" id="JAGGKP010000001">
    <property type="protein sequence ID" value="MBP1935587.1"/>
    <property type="molecule type" value="Genomic_DNA"/>
</dbReference>
<dbReference type="Proteomes" id="UP001519273">
    <property type="component" value="Unassembled WGS sequence"/>
</dbReference>
<reference evidence="1 2" key="1">
    <citation type="submission" date="2021-03" db="EMBL/GenBank/DDBJ databases">
        <title>Genomic Encyclopedia of Type Strains, Phase IV (KMG-IV): sequencing the most valuable type-strain genomes for metagenomic binning, comparative biology and taxonomic classification.</title>
        <authorList>
            <person name="Goeker M."/>
        </authorList>
    </citation>
    <scope>NUCLEOTIDE SEQUENCE [LARGE SCALE GENOMIC DNA]</scope>
    <source>
        <strain evidence="1 2">DSM 23491</strain>
    </source>
</reference>
<evidence type="ECO:0008006" key="3">
    <source>
        <dbReference type="Google" id="ProtNLM"/>
    </source>
</evidence>
<keyword evidence="2" id="KW-1185">Reference proteome</keyword>
<gene>
    <name evidence="1" type="ORF">J2Z20_000448</name>
</gene>
<accession>A0ABS4GZY2</accession>